<dbReference type="PANTHER" id="PTHR43557:SF2">
    <property type="entry name" value="RIESKE DOMAIN-CONTAINING PROTEIN-RELATED"/>
    <property type="match status" value="1"/>
</dbReference>
<gene>
    <name evidence="7" type="ORF">SAMN05421548_13810</name>
</gene>
<dbReference type="PRINTS" id="PR00368">
    <property type="entry name" value="FADPNR"/>
</dbReference>
<dbReference type="InterPro" id="IPR050446">
    <property type="entry name" value="FAD-oxidoreductase/Apoptosis"/>
</dbReference>
<evidence type="ECO:0000256" key="4">
    <source>
        <dbReference type="ARBA" id="ARBA00023002"/>
    </source>
</evidence>
<dbReference type="InterPro" id="IPR016156">
    <property type="entry name" value="FAD/NAD-linked_Rdtase_dimer_sf"/>
</dbReference>
<dbReference type="Pfam" id="PF14759">
    <property type="entry name" value="Reductase_C"/>
    <property type="match status" value="1"/>
</dbReference>
<dbReference type="NCBIfam" id="NF007286">
    <property type="entry name" value="PRK09754.1"/>
    <property type="match status" value="1"/>
</dbReference>
<evidence type="ECO:0000313" key="8">
    <source>
        <dbReference type="Proteomes" id="UP000198908"/>
    </source>
</evidence>
<dbReference type="OrthoDB" id="9769238at2"/>
<dbReference type="InterPro" id="IPR028202">
    <property type="entry name" value="Reductase_C"/>
</dbReference>
<keyword evidence="3" id="KW-0274">FAD</keyword>
<dbReference type="EMBL" id="FMYQ01000038">
    <property type="protein sequence ID" value="SDE23270.1"/>
    <property type="molecule type" value="Genomic_DNA"/>
</dbReference>
<dbReference type="GO" id="GO:0005737">
    <property type="term" value="C:cytoplasm"/>
    <property type="evidence" value="ECO:0007669"/>
    <property type="project" value="TreeGrafter"/>
</dbReference>
<dbReference type="STRING" id="416944.SAMN05421548_13810"/>
<dbReference type="Gene3D" id="3.30.390.30">
    <property type="match status" value="1"/>
</dbReference>
<reference evidence="8" key="1">
    <citation type="submission" date="2016-09" db="EMBL/GenBank/DDBJ databases">
        <authorList>
            <person name="Varghese N."/>
            <person name="Submissions S."/>
        </authorList>
    </citation>
    <scope>NUCLEOTIDE SEQUENCE [LARGE SCALE GENOMIC DNA]</scope>
    <source>
        <strain evidence="8">TNe-862</strain>
    </source>
</reference>
<keyword evidence="2" id="KW-0285">Flavoprotein</keyword>
<name>A0A1G7B8V2_9BURK</name>
<keyword evidence="8" id="KW-1185">Reference proteome</keyword>
<feature type="domain" description="Reductase C-terminal" evidence="6">
    <location>
        <begin position="320"/>
        <end position="404"/>
    </location>
</feature>
<dbReference type="Gene3D" id="3.50.50.60">
    <property type="entry name" value="FAD/NAD(P)-binding domain"/>
    <property type="match status" value="2"/>
</dbReference>
<dbReference type="NCBIfam" id="NF042949">
    <property type="entry name" value="3PPDioc_HcaD"/>
    <property type="match status" value="1"/>
</dbReference>
<evidence type="ECO:0000259" key="6">
    <source>
        <dbReference type="Pfam" id="PF14759"/>
    </source>
</evidence>
<keyword evidence="4" id="KW-0560">Oxidoreductase</keyword>
<dbReference type="GO" id="GO:0051213">
    <property type="term" value="F:dioxygenase activity"/>
    <property type="evidence" value="ECO:0007669"/>
    <property type="project" value="UniProtKB-KW"/>
</dbReference>
<dbReference type="InterPro" id="IPR036188">
    <property type="entry name" value="FAD/NAD-bd_sf"/>
</dbReference>
<protein>
    <submittedName>
        <fullName evidence="7">3-phenylpropionate/trans-cinnamate dioxygenase ferredoxin reductase subunit</fullName>
    </submittedName>
</protein>
<dbReference type="RefSeq" id="WP_092005012.1">
    <property type="nucleotide sequence ID" value="NZ_FMYQ01000038.1"/>
</dbReference>
<evidence type="ECO:0000259" key="5">
    <source>
        <dbReference type="Pfam" id="PF07992"/>
    </source>
</evidence>
<dbReference type="Pfam" id="PF07992">
    <property type="entry name" value="Pyr_redox_2"/>
    <property type="match status" value="1"/>
</dbReference>
<evidence type="ECO:0000313" key="7">
    <source>
        <dbReference type="EMBL" id="SDE23270.1"/>
    </source>
</evidence>
<dbReference type="SUPFAM" id="SSF55424">
    <property type="entry name" value="FAD/NAD-linked reductases, dimerisation (C-terminal) domain"/>
    <property type="match status" value="1"/>
</dbReference>
<dbReference type="PRINTS" id="PR00411">
    <property type="entry name" value="PNDRDTASEI"/>
</dbReference>
<comment type="cofactor">
    <cofactor evidence="1">
        <name>FAD</name>
        <dbReference type="ChEBI" id="CHEBI:57692"/>
    </cofactor>
</comment>
<feature type="domain" description="FAD/NAD(P)-binding" evidence="5">
    <location>
        <begin position="5"/>
        <end position="301"/>
    </location>
</feature>
<organism evidence="7 8">
    <name type="scientific">Paraburkholderia lycopersici</name>
    <dbReference type="NCBI Taxonomy" id="416944"/>
    <lineage>
        <taxon>Bacteria</taxon>
        <taxon>Pseudomonadati</taxon>
        <taxon>Pseudomonadota</taxon>
        <taxon>Betaproteobacteria</taxon>
        <taxon>Burkholderiales</taxon>
        <taxon>Burkholderiaceae</taxon>
        <taxon>Paraburkholderia</taxon>
    </lineage>
</organism>
<dbReference type="Proteomes" id="UP000198908">
    <property type="component" value="Unassembled WGS sequence"/>
</dbReference>
<keyword evidence="7" id="KW-0223">Dioxygenase</keyword>
<dbReference type="InterPro" id="IPR023753">
    <property type="entry name" value="FAD/NAD-binding_dom"/>
</dbReference>
<evidence type="ECO:0000256" key="3">
    <source>
        <dbReference type="ARBA" id="ARBA00022827"/>
    </source>
</evidence>
<dbReference type="InterPro" id="IPR053382">
    <property type="entry name" value="Ring-hydroxylating_dioxygenase"/>
</dbReference>
<dbReference type="PANTHER" id="PTHR43557">
    <property type="entry name" value="APOPTOSIS-INDUCING FACTOR 1"/>
    <property type="match status" value="1"/>
</dbReference>
<accession>A0A1G7B8V2</accession>
<proteinExistence type="predicted"/>
<dbReference type="GO" id="GO:0016651">
    <property type="term" value="F:oxidoreductase activity, acting on NAD(P)H"/>
    <property type="evidence" value="ECO:0007669"/>
    <property type="project" value="TreeGrafter"/>
</dbReference>
<dbReference type="AlphaFoldDB" id="A0A1G7B8V2"/>
<evidence type="ECO:0000256" key="1">
    <source>
        <dbReference type="ARBA" id="ARBA00001974"/>
    </source>
</evidence>
<dbReference type="SUPFAM" id="SSF51905">
    <property type="entry name" value="FAD/NAD(P)-binding domain"/>
    <property type="match status" value="2"/>
</dbReference>
<evidence type="ECO:0000256" key="2">
    <source>
        <dbReference type="ARBA" id="ARBA00022630"/>
    </source>
</evidence>
<sequence>MKVSTIVIVGAGQAGALAAAELRQQGYAGRVVLIGEEAHAPYERPPLSKDVLLQPQTARCAIHGEGFYAEQNIELKLGMAATALDAQARTIALADGETLAFDALLLATGARVRRLPMLDALGENVHTLRTLDDAQRLLPVLQAGKRVLLVGAGVIGLELASSAVDLGAQVTVVEQASRAMARCAPPLLTDHLCNVHRARGVALHLGAPLAAAARENGEIVLTLENGTRLAGDAVIYGIGVEPETTLAQAAGLHVDNGIVIDAQCRTSHAHIYAAGDAASERIEASGHHRRRETWENANRQAQTAARTMLGLAPEAREADWFWTDQCGLNIQFAGDMAAPEWIARGTLDAPPCVLFGLDDDGALVGAITVNQGRDMRSAKALIGKRARIARETLADPAQNLRNLAREFA</sequence>